<dbReference type="RefSeq" id="WP_084043522.1">
    <property type="nucleotide sequence ID" value="NZ_CP015405.2"/>
</dbReference>
<keyword evidence="1" id="KW-0472">Membrane</keyword>
<reference evidence="2" key="1">
    <citation type="submission" date="2017-04" db="EMBL/GenBank/DDBJ databases">
        <title>Complete Genome Sequences of Twelve Strains of a Stable Defined Moderately Diverse Mouse Microbiota 2 (sDMDMm2).</title>
        <authorList>
            <person name="Uchimura Y."/>
            <person name="Wyss M."/>
            <person name="Brugiroux S."/>
            <person name="Limenitakis J.P."/>
            <person name="Stecher B."/>
            <person name="McCoy K.D."/>
            <person name="Macpherson A.J."/>
        </authorList>
    </citation>
    <scope>NUCLEOTIDE SEQUENCE</scope>
    <source>
        <strain evidence="2">YL58</strain>
    </source>
</reference>
<protein>
    <submittedName>
        <fullName evidence="2">Uncharacterized protein</fullName>
    </submittedName>
</protein>
<keyword evidence="1" id="KW-1133">Transmembrane helix</keyword>
<evidence type="ECO:0000256" key="1">
    <source>
        <dbReference type="SAM" id="Phobius"/>
    </source>
</evidence>
<sequence>MKTLSFIFGALAIMLSDIMCAVVAFNYCDILWGAKTAGYSAPASTAFVYAIPYLIGIVICVVLTIVFRKKSKI</sequence>
<evidence type="ECO:0000313" key="2">
    <source>
        <dbReference type="EMBL" id="ANU75951.1"/>
    </source>
</evidence>
<organism evidence="2 3">
    <name type="scientific">Blautia pseudococcoides</name>
    <dbReference type="NCBI Taxonomy" id="1796616"/>
    <lineage>
        <taxon>Bacteria</taxon>
        <taxon>Bacillati</taxon>
        <taxon>Bacillota</taxon>
        <taxon>Clostridia</taxon>
        <taxon>Lachnospirales</taxon>
        <taxon>Lachnospiraceae</taxon>
        <taxon>Blautia</taxon>
    </lineage>
</organism>
<dbReference type="Proteomes" id="UP000092574">
    <property type="component" value="Chromosome"/>
</dbReference>
<feature type="transmembrane region" description="Helical" evidence="1">
    <location>
        <begin position="48"/>
        <end position="67"/>
    </location>
</feature>
<evidence type="ECO:0000313" key="3">
    <source>
        <dbReference type="Proteomes" id="UP000092574"/>
    </source>
</evidence>
<keyword evidence="1" id="KW-0812">Transmembrane</keyword>
<gene>
    <name evidence="2" type="ORF">A4V09_09380</name>
</gene>
<name>A0A1C7I8L9_9FIRM</name>
<dbReference type="AlphaFoldDB" id="A0A1C7I8L9"/>
<dbReference type="KEGG" id="byl:A4V09_09380"/>
<proteinExistence type="predicted"/>
<dbReference type="OrthoDB" id="2064294at2"/>
<dbReference type="EMBL" id="CP015405">
    <property type="protein sequence ID" value="ANU75951.1"/>
    <property type="molecule type" value="Genomic_DNA"/>
</dbReference>
<accession>A0A1C7I8L9</accession>
<keyword evidence="3" id="KW-1185">Reference proteome</keyword>